<dbReference type="Proteomes" id="UP000656319">
    <property type="component" value="Unassembled WGS sequence"/>
</dbReference>
<evidence type="ECO:0000259" key="4">
    <source>
        <dbReference type="Pfam" id="PF14870"/>
    </source>
</evidence>
<dbReference type="Gene3D" id="2.130.10.10">
    <property type="entry name" value="YVTN repeat-like/Quinoprotein amine dehydrogenase"/>
    <property type="match status" value="2"/>
</dbReference>
<reference evidence="5 6" key="1">
    <citation type="submission" date="2020-10" db="EMBL/GenBank/DDBJ databases">
        <authorList>
            <person name="Peeters C."/>
        </authorList>
    </citation>
    <scope>NUCLEOTIDE SEQUENCE [LARGE SCALE GENOMIC DNA]</scope>
    <source>
        <strain evidence="5 6">LMG 27952</strain>
    </source>
</reference>
<dbReference type="SUPFAM" id="SSF110296">
    <property type="entry name" value="Oligoxyloglucan reducing end-specific cellobiohydrolase"/>
    <property type="match status" value="1"/>
</dbReference>
<comment type="caution">
    <text evidence="5">The sequence shown here is derived from an EMBL/GenBank/DDBJ whole genome shotgun (WGS) entry which is preliminary data.</text>
</comment>
<organism evidence="5 6">
    <name type="scientific">Paraburkholderia hiiakae</name>
    <dbReference type="NCBI Taxonomy" id="1081782"/>
    <lineage>
        <taxon>Bacteria</taxon>
        <taxon>Pseudomonadati</taxon>
        <taxon>Pseudomonadota</taxon>
        <taxon>Betaproteobacteria</taxon>
        <taxon>Burkholderiales</taxon>
        <taxon>Burkholderiaceae</taxon>
        <taxon>Paraburkholderia</taxon>
    </lineage>
</organism>
<evidence type="ECO:0000256" key="3">
    <source>
        <dbReference type="SAM" id="SignalP"/>
    </source>
</evidence>
<dbReference type="Pfam" id="PF14870">
    <property type="entry name" value="PSII_BNR"/>
    <property type="match status" value="1"/>
</dbReference>
<proteinExistence type="predicted"/>
<feature type="signal peptide" evidence="3">
    <location>
        <begin position="1"/>
        <end position="29"/>
    </location>
</feature>
<sequence length="375" mass="38743">MLHMTHSGAARVGLLLAALVAAGLTVHTAAGQEAPATAAAVAQKDAFVDPLDAPAIMHASVAGRPVMALSRAGTRLVAVGMRGLIAVSDDDGKHWAQVAAPVRSDLVALSFPTAADGWAVGHDGVVLHTADGGKTWSRQLDGRMAAISLTDYYKQKIAHGETALQPYLDQLLLNYKAGPSLPLLSVWFGDAQHGIAVGPFGTAIATDDGGKTWRPMLERIDNPQFLHLNAVRGVAGGVYIAGEKGTVFRLDEASGKFAPVQTGYAGSFFGIAGNARALYAYGLRGTIYRSTDRGLTWAPLKSPLHGAVTSAAFIASRAAIVFVTSSGEAARYDESAGTFQSLNAGRTAALTGVLALDGEALALTSLEGASVVSAR</sequence>
<keyword evidence="2" id="KW-0604">Photosystem II</keyword>
<evidence type="ECO:0000313" key="5">
    <source>
        <dbReference type="EMBL" id="CAD6561389.1"/>
    </source>
</evidence>
<gene>
    <name evidence="5" type="primary">hcf136_2</name>
    <name evidence="5" type="ORF">LMG27952_07449</name>
</gene>
<feature type="chain" id="PRO_5047159593" evidence="3">
    <location>
        <begin position="30"/>
        <end position="375"/>
    </location>
</feature>
<dbReference type="EMBL" id="CAJHCQ010000035">
    <property type="protein sequence ID" value="CAD6561389.1"/>
    <property type="molecule type" value="Genomic_DNA"/>
</dbReference>
<keyword evidence="3" id="KW-0732">Signal</keyword>
<evidence type="ECO:0000256" key="1">
    <source>
        <dbReference type="ARBA" id="ARBA00022531"/>
    </source>
</evidence>
<feature type="domain" description="Photosynthesis system II assembly factor Ycf48/Hcf136-like" evidence="4">
    <location>
        <begin position="79"/>
        <end position="138"/>
    </location>
</feature>
<evidence type="ECO:0000256" key="2">
    <source>
        <dbReference type="ARBA" id="ARBA00023276"/>
    </source>
</evidence>
<dbReference type="PANTHER" id="PTHR47199:SF2">
    <property type="entry name" value="PHOTOSYSTEM II STABILITY_ASSEMBLY FACTOR HCF136, CHLOROPLASTIC"/>
    <property type="match status" value="1"/>
</dbReference>
<keyword evidence="1" id="KW-0602">Photosynthesis</keyword>
<dbReference type="InterPro" id="IPR015943">
    <property type="entry name" value="WD40/YVTN_repeat-like_dom_sf"/>
</dbReference>
<keyword evidence="6" id="KW-1185">Reference proteome</keyword>
<dbReference type="InterPro" id="IPR028203">
    <property type="entry name" value="PSII_CF48-like_dom"/>
</dbReference>
<evidence type="ECO:0000313" key="6">
    <source>
        <dbReference type="Proteomes" id="UP000656319"/>
    </source>
</evidence>
<accession>A0ABN7IJ32</accession>
<protein>
    <submittedName>
        <fullName evidence="5">Ycf48-like protein</fullName>
    </submittedName>
</protein>
<dbReference type="PANTHER" id="PTHR47199">
    <property type="entry name" value="PHOTOSYSTEM II STABILITY/ASSEMBLY FACTOR HCF136, CHLOROPLASTIC"/>
    <property type="match status" value="1"/>
</dbReference>
<name>A0ABN7IJ32_9BURK</name>